<dbReference type="PANTHER" id="PTHR43343:SF3">
    <property type="entry name" value="PROTEASE DO-LIKE 8, CHLOROPLASTIC"/>
    <property type="match status" value="1"/>
</dbReference>
<dbReference type="OrthoDB" id="248175at2"/>
<name>A0A5C6AK62_9BACT</name>
<evidence type="ECO:0000313" key="5">
    <source>
        <dbReference type="EMBL" id="TWT99638.1"/>
    </source>
</evidence>
<feature type="chain" id="PRO_5022872357" evidence="3">
    <location>
        <begin position="27"/>
        <end position="391"/>
    </location>
</feature>
<dbReference type="PANTHER" id="PTHR43343">
    <property type="entry name" value="PEPTIDASE S12"/>
    <property type="match status" value="1"/>
</dbReference>
<evidence type="ECO:0000259" key="4">
    <source>
        <dbReference type="PROSITE" id="PS50106"/>
    </source>
</evidence>
<organism evidence="5 6">
    <name type="scientific">Botrimarina colliarenosi</name>
    <dbReference type="NCBI Taxonomy" id="2528001"/>
    <lineage>
        <taxon>Bacteria</taxon>
        <taxon>Pseudomonadati</taxon>
        <taxon>Planctomycetota</taxon>
        <taxon>Planctomycetia</taxon>
        <taxon>Pirellulales</taxon>
        <taxon>Lacipirellulaceae</taxon>
        <taxon>Botrimarina</taxon>
    </lineage>
</organism>
<dbReference type="Pfam" id="PF13365">
    <property type="entry name" value="Trypsin_2"/>
    <property type="match status" value="1"/>
</dbReference>
<comment type="caution">
    <text evidence="5">The sequence shown here is derived from an EMBL/GenBank/DDBJ whole genome shotgun (WGS) entry which is preliminary data.</text>
</comment>
<dbReference type="Pfam" id="PF13180">
    <property type="entry name" value="PDZ_2"/>
    <property type="match status" value="1"/>
</dbReference>
<dbReference type="GO" id="GO:0004252">
    <property type="term" value="F:serine-type endopeptidase activity"/>
    <property type="evidence" value="ECO:0007669"/>
    <property type="project" value="InterPro"/>
</dbReference>
<dbReference type="PRINTS" id="PR00834">
    <property type="entry name" value="PROTEASES2C"/>
</dbReference>
<dbReference type="InterPro" id="IPR051201">
    <property type="entry name" value="Chloro_Bact_Ser_Proteases"/>
</dbReference>
<dbReference type="InterPro" id="IPR001478">
    <property type="entry name" value="PDZ"/>
</dbReference>
<dbReference type="GO" id="GO:0006508">
    <property type="term" value="P:proteolysis"/>
    <property type="evidence" value="ECO:0007669"/>
    <property type="project" value="UniProtKB-KW"/>
</dbReference>
<dbReference type="Gene3D" id="2.30.42.10">
    <property type="match status" value="1"/>
</dbReference>
<protein>
    <submittedName>
        <fullName evidence="5">Putative serine protease HtrA</fullName>
    </submittedName>
</protein>
<evidence type="ECO:0000256" key="3">
    <source>
        <dbReference type="SAM" id="SignalP"/>
    </source>
</evidence>
<keyword evidence="3" id="KW-0732">Signal</keyword>
<feature type="domain" description="PDZ" evidence="4">
    <location>
        <begin position="280"/>
        <end position="372"/>
    </location>
</feature>
<gene>
    <name evidence="5" type="primary">htrA_1</name>
    <name evidence="5" type="ORF">Pla108_05810</name>
</gene>
<accession>A0A5C6AK62</accession>
<dbReference type="Proteomes" id="UP000317421">
    <property type="component" value="Unassembled WGS sequence"/>
</dbReference>
<dbReference type="RefSeq" id="WP_146442693.1">
    <property type="nucleotide sequence ID" value="NZ_SJPR01000001.1"/>
</dbReference>
<evidence type="ECO:0000313" key="6">
    <source>
        <dbReference type="Proteomes" id="UP000317421"/>
    </source>
</evidence>
<evidence type="ECO:0000256" key="1">
    <source>
        <dbReference type="ARBA" id="ARBA00022670"/>
    </source>
</evidence>
<dbReference type="SMART" id="SM00228">
    <property type="entry name" value="PDZ"/>
    <property type="match status" value="1"/>
</dbReference>
<dbReference type="PROSITE" id="PS50106">
    <property type="entry name" value="PDZ"/>
    <property type="match status" value="1"/>
</dbReference>
<reference evidence="5 6" key="1">
    <citation type="submission" date="2019-02" db="EMBL/GenBank/DDBJ databases">
        <title>Deep-cultivation of Planctomycetes and their phenomic and genomic characterization uncovers novel biology.</title>
        <authorList>
            <person name="Wiegand S."/>
            <person name="Jogler M."/>
            <person name="Boedeker C."/>
            <person name="Pinto D."/>
            <person name="Vollmers J."/>
            <person name="Rivas-Marin E."/>
            <person name="Kohn T."/>
            <person name="Peeters S.H."/>
            <person name="Heuer A."/>
            <person name="Rast P."/>
            <person name="Oberbeckmann S."/>
            <person name="Bunk B."/>
            <person name="Jeske O."/>
            <person name="Meyerdierks A."/>
            <person name="Storesund J.E."/>
            <person name="Kallscheuer N."/>
            <person name="Luecker S."/>
            <person name="Lage O.M."/>
            <person name="Pohl T."/>
            <person name="Merkel B.J."/>
            <person name="Hornburger P."/>
            <person name="Mueller R.-W."/>
            <person name="Bruemmer F."/>
            <person name="Labrenz M."/>
            <person name="Spormann A.M."/>
            <person name="Op Den Camp H."/>
            <person name="Overmann J."/>
            <person name="Amann R."/>
            <person name="Jetten M.S.M."/>
            <person name="Mascher T."/>
            <person name="Medema M.H."/>
            <person name="Devos D.P."/>
            <person name="Kaster A.-K."/>
            <person name="Ovreas L."/>
            <person name="Rohde M."/>
            <person name="Galperin M.Y."/>
            <person name="Jogler C."/>
        </authorList>
    </citation>
    <scope>NUCLEOTIDE SEQUENCE [LARGE SCALE GENOMIC DNA]</scope>
    <source>
        <strain evidence="5 6">Pla108</strain>
    </source>
</reference>
<dbReference type="InterPro" id="IPR009003">
    <property type="entry name" value="Peptidase_S1_PA"/>
</dbReference>
<dbReference type="Gene3D" id="2.40.10.120">
    <property type="match status" value="1"/>
</dbReference>
<dbReference type="EMBL" id="SJPR01000001">
    <property type="protein sequence ID" value="TWT99638.1"/>
    <property type="molecule type" value="Genomic_DNA"/>
</dbReference>
<dbReference type="AlphaFoldDB" id="A0A5C6AK62"/>
<sequence precursor="true">MTSPLRTPLLVAAVAASLLAAGRSLAQPAESPRLVAVDAGDPGLQPLTLENRAAEFRALSEDVAALEAQLGIYKRVARLVAPSVVHIEARPIREHRIRSGGQEAGSGVIVHFRGKPYILTNRHVIKHSSPSHIRVQLVDGRPFRPDRLWSDSQTDVAVMSITASDSVGLAPAVLGDSSRLEIGEQVLAFGSPFGLSHSVTRGIVSAKGRYNLDLGDGEVELQNFLQTDAAINPGNSGGPLVNLRGEVVGLNTAIASSSGGNEGIGFSIPINLATRIAGQLIENGEATRGYLGVEFDPMFNEQRARAAGLPRLFGARITVVKDDSPAQQAALREDDILLTYNGTPIEDFDHLFNLVNLTEVGDRVDIELIRNGARIHAMVPIGRRPPEDAIR</sequence>
<keyword evidence="1 5" id="KW-0645">Protease</keyword>
<dbReference type="SUPFAM" id="SSF50494">
    <property type="entry name" value="Trypsin-like serine proteases"/>
    <property type="match status" value="1"/>
</dbReference>
<dbReference type="InterPro" id="IPR036034">
    <property type="entry name" value="PDZ_sf"/>
</dbReference>
<dbReference type="SUPFAM" id="SSF50156">
    <property type="entry name" value="PDZ domain-like"/>
    <property type="match status" value="1"/>
</dbReference>
<evidence type="ECO:0000256" key="2">
    <source>
        <dbReference type="ARBA" id="ARBA00022801"/>
    </source>
</evidence>
<keyword evidence="6" id="KW-1185">Reference proteome</keyword>
<feature type="signal peptide" evidence="3">
    <location>
        <begin position="1"/>
        <end position="26"/>
    </location>
</feature>
<proteinExistence type="predicted"/>
<dbReference type="InterPro" id="IPR001940">
    <property type="entry name" value="Peptidase_S1C"/>
</dbReference>
<keyword evidence="2" id="KW-0378">Hydrolase</keyword>